<dbReference type="EMBL" id="CAJVPM010003571">
    <property type="protein sequence ID" value="CAG8503122.1"/>
    <property type="molecule type" value="Genomic_DNA"/>
</dbReference>
<organism evidence="1 2">
    <name type="scientific">Scutellospora calospora</name>
    <dbReference type="NCBI Taxonomy" id="85575"/>
    <lineage>
        <taxon>Eukaryota</taxon>
        <taxon>Fungi</taxon>
        <taxon>Fungi incertae sedis</taxon>
        <taxon>Mucoromycota</taxon>
        <taxon>Glomeromycotina</taxon>
        <taxon>Glomeromycetes</taxon>
        <taxon>Diversisporales</taxon>
        <taxon>Gigasporaceae</taxon>
        <taxon>Scutellospora</taxon>
    </lineage>
</organism>
<comment type="caution">
    <text evidence="1">The sequence shown here is derived from an EMBL/GenBank/DDBJ whole genome shotgun (WGS) entry which is preliminary data.</text>
</comment>
<name>A0ACA9L232_9GLOM</name>
<dbReference type="Proteomes" id="UP000789860">
    <property type="component" value="Unassembled WGS sequence"/>
</dbReference>
<evidence type="ECO:0000313" key="1">
    <source>
        <dbReference type="EMBL" id="CAG8503122.1"/>
    </source>
</evidence>
<accession>A0ACA9L232</accession>
<gene>
    <name evidence="1" type="ORF">SCALOS_LOCUS3333</name>
</gene>
<proteinExistence type="predicted"/>
<reference evidence="1" key="1">
    <citation type="submission" date="2021-06" db="EMBL/GenBank/DDBJ databases">
        <authorList>
            <person name="Kallberg Y."/>
            <person name="Tangrot J."/>
            <person name="Rosling A."/>
        </authorList>
    </citation>
    <scope>NUCLEOTIDE SEQUENCE</scope>
    <source>
        <strain evidence="1">AU212A</strain>
    </source>
</reference>
<keyword evidence="2" id="KW-1185">Reference proteome</keyword>
<feature type="non-terminal residue" evidence="1">
    <location>
        <position position="255"/>
    </location>
</feature>
<protein>
    <submittedName>
        <fullName evidence="1">2436_t:CDS:1</fullName>
    </submittedName>
</protein>
<sequence>MLENELLLDNEISISHIQHDFFNDSDNETFRSDSKVYENNLETVYTFNNEVLQYACKIAEEKEEITDDELLKSLSNIDDELFECLSNSDESLMNIETESILIRSEKSTSLFTNNNMSQIFTACCQLVEMWEIAENAVQENLLDQNLQISCISQTYYPALKQQNCFLIIQSTTNSSQSYYVCCNCFEKNSSYLYYWLRKGKPIKTYQKSGLHNKDTTLALKLLSKLIFNITEFSNTKIKRNLLNYLSPTLQILIDN</sequence>
<evidence type="ECO:0000313" key="2">
    <source>
        <dbReference type="Proteomes" id="UP000789860"/>
    </source>
</evidence>